<gene>
    <name evidence="2" type="ORF">RS82_03621</name>
</gene>
<accession>A0A0M2H880</accession>
<dbReference type="PATRIC" id="fig|69370.6.peg.3688"/>
<name>A0A0M2H880_MICTR</name>
<keyword evidence="3" id="KW-1185">Reference proteome</keyword>
<organism evidence="2 3">
    <name type="scientific">Microbacterium trichothecenolyticum</name>
    <name type="common">Aureobacterium trichothecenolyticum</name>
    <dbReference type="NCBI Taxonomy" id="69370"/>
    <lineage>
        <taxon>Bacteria</taxon>
        <taxon>Bacillati</taxon>
        <taxon>Actinomycetota</taxon>
        <taxon>Actinomycetes</taxon>
        <taxon>Micrococcales</taxon>
        <taxon>Microbacteriaceae</taxon>
        <taxon>Microbacterium</taxon>
    </lineage>
</organism>
<sequence length="291" mass="31141">MLWVRGVGTIAVTVICAQSGAAGSCIPMRTQVAHVLAARSRNTPPGEAMTRRAPCRTDRARAAQIGRGLAVMEVRAAWYEPLHSAASWPEPRRPPGAAGRSCDPRPLKVSCHLAGVRPDRGSVFLSSSRWVGCARRWSCAESLRVWCSATPTPTRCQRVPSRRSPGKPTGLCRQLAGVGCLAGPHPDFRVYGSATPRTRCSPPVSQPRTTAPHVPFHVKRGAERVVDDAALHGSVTFVRASSCRSVRHQPAHTRGEPRHGPPSHGLVSLGGRSCRGARPVHADDGSSEQLP</sequence>
<evidence type="ECO:0000313" key="3">
    <source>
        <dbReference type="Proteomes" id="UP000034098"/>
    </source>
</evidence>
<evidence type="ECO:0000313" key="2">
    <source>
        <dbReference type="EMBL" id="KJL40295.1"/>
    </source>
</evidence>
<dbReference type="Proteomes" id="UP000034098">
    <property type="component" value="Unassembled WGS sequence"/>
</dbReference>
<reference evidence="2 3" key="1">
    <citation type="submission" date="2015-02" db="EMBL/GenBank/DDBJ databases">
        <title>Draft genome sequences of ten Microbacterium spp. with emphasis on heavy metal contaminated environments.</title>
        <authorList>
            <person name="Corretto E."/>
        </authorList>
    </citation>
    <scope>NUCLEOTIDE SEQUENCE [LARGE SCALE GENOMIC DNA]</scope>
    <source>
        <strain evidence="2 3">DSM 8608</strain>
    </source>
</reference>
<protein>
    <submittedName>
        <fullName evidence="2">Uncharacterized protein</fullName>
    </submittedName>
</protein>
<dbReference type="PROSITE" id="PS51257">
    <property type="entry name" value="PROKAR_LIPOPROTEIN"/>
    <property type="match status" value="1"/>
</dbReference>
<dbReference type="AlphaFoldDB" id="A0A0M2H880"/>
<proteinExistence type="predicted"/>
<dbReference type="EMBL" id="JYJA01000040">
    <property type="protein sequence ID" value="KJL40295.1"/>
    <property type="molecule type" value="Genomic_DNA"/>
</dbReference>
<comment type="caution">
    <text evidence="2">The sequence shown here is derived from an EMBL/GenBank/DDBJ whole genome shotgun (WGS) entry which is preliminary data.</text>
</comment>
<evidence type="ECO:0000256" key="1">
    <source>
        <dbReference type="SAM" id="MobiDB-lite"/>
    </source>
</evidence>
<feature type="region of interest" description="Disordered" evidence="1">
    <location>
        <begin position="242"/>
        <end position="291"/>
    </location>
</feature>